<sequence>MPYYSRFSENPMQSKQDYQQLVLDLFEPMVPFLKTQGSHPDFDEGGAIFDMSASGLEGVARPLWGIIPLVKGGGSFDYWSLYHNAIAQGTDPEDPNYWGPAQGINQRSVEMAAFGLLLAVLPEHGWEPLSVEVQDNLANWLANIQNCPMPQNNWLFFTVLVQAGLRKVGRADLVDIDIEAKYLNKLKNFYLGDGWYGDGEVENIDHYGGFAIHFYSLLYATVLDHTDSELKQLFLERAEAYCEPFSYWFAETGECLAQGRSLTYRFATSGFWGAAAVANLTSMPMGEIKGLWARQIRQWKDKPIFTADGLMARGYDYPNLNVCEGYNSPTSPYWAFKAFFPLLLEDSHEFWQCEEVPQNLTKTIYPMPAARSIAQRINGHSIVHFAGTIEPQFQVDKYNKFAYSTCFGADIGALQYSNMLSFGDNILAFSFDEGANWQTRLFNHEVDITNNDLTVEWSTGTIRVTTQIEVLENGESIRHHDFELDKPAWIVETGFAVSNWYQERKTLQDMSGVNATIELQGTNGVSLIASEDSYQKDARQCCRIHSNLVSPRTHVPYLLTKLKAGTHRISSKFWVSPINNTIRLRD</sequence>
<name>A0A511QPR7_9VIBR</name>
<feature type="domain" description="DUF2264" evidence="2">
    <location>
        <begin position="364"/>
        <end position="567"/>
    </location>
</feature>
<dbReference type="PIRSF" id="PIRSF014753">
    <property type="entry name" value="UCP014753"/>
    <property type="match status" value="1"/>
</dbReference>
<dbReference type="Pfam" id="PF10022">
    <property type="entry name" value="DUF2264"/>
    <property type="match status" value="1"/>
</dbReference>
<dbReference type="InterPro" id="IPR049237">
    <property type="entry name" value="DUF2264_C"/>
</dbReference>
<feature type="domain" description="DUF2264" evidence="1">
    <location>
        <begin position="15"/>
        <end position="357"/>
    </location>
</feature>
<dbReference type="Pfam" id="PF20938">
    <property type="entry name" value="DUF2264_C"/>
    <property type="match status" value="1"/>
</dbReference>
<proteinExistence type="predicted"/>
<protein>
    <recommendedName>
        <fullName evidence="5">DUF2264 domain-containing protein</fullName>
    </recommendedName>
</protein>
<evidence type="ECO:0000313" key="3">
    <source>
        <dbReference type="EMBL" id="GEM79117.1"/>
    </source>
</evidence>
<organism evidence="3 4">
    <name type="scientific">Vibrio superstes NBRC 103154</name>
    <dbReference type="NCBI Taxonomy" id="1219062"/>
    <lineage>
        <taxon>Bacteria</taxon>
        <taxon>Pseudomonadati</taxon>
        <taxon>Pseudomonadota</taxon>
        <taxon>Gammaproteobacteria</taxon>
        <taxon>Vibrionales</taxon>
        <taxon>Vibrionaceae</taxon>
        <taxon>Vibrio</taxon>
    </lineage>
</organism>
<evidence type="ECO:0000259" key="1">
    <source>
        <dbReference type="Pfam" id="PF10022"/>
    </source>
</evidence>
<dbReference type="AlphaFoldDB" id="A0A511QPR7"/>
<evidence type="ECO:0000313" key="4">
    <source>
        <dbReference type="Proteomes" id="UP000321113"/>
    </source>
</evidence>
<dbReference type="InterPro" id="IPR049349">
    <property type="entry name" value="DUF2264_N"/>
</dbReference>
<gene>
    <name evidence="3" type="ORF">VSU01S_13620</name>
</gene>
<evidence type="ECO:0000259" key="2">
    <source>
        <dbReference type="Pfam" id="PF20938"/>
    </source>
</evidence>
<accession>A0A511QPR7</accession>
<dbReference type="PANTHER" id="PTHR35339:SF4">
    <property type="entry name" value="LINALOOL DEHYDRATASE_ISOMERASE DOMAIN-CONTAINING PROTEIN"/>
    <property type="match status" value="1"/>
</dbReference>
<reference evidence="3 4" key="1">
    <citation type="submission" date="2019-07" db="EMBL/GenBank/DDBJ databases">
        <title>Whole genome shotgun sequence of Vibrio superstes NBRC 103154.</title>
        <authorList>
            <person name="Hosoyama A."/>
            <person name="Uohara A."/>
            <person name="Ohji S."/>
            <person name="Ichikawa N."/>
        </authorList>
    </citation>
    <scope>NUCLEOTIDE SEQUENCE [LARGE SCALE GENOMIC DNA]</scope>
    <source>
        <strain evidence="3 4">NBRC 103154</strain>
    </source>
</reference>
<dbReference type="RefSeq" id="WP_119008461.1">
    <property type="nucleotide sequence ID" value="NZ_BJXK01000004.1"/>
</dbReference>
<dbReference type="PANTHER" id="PTHR35339">
    <property type="entry name" value="LINALOOL DEHYDRATASE_ISOMERASE DOMAIN-CONTAINING PROTEIN"/>
    <property type="match status" value="1"/>
</dbReference>
<evidence type="ECO:0008006" key="5">
    <source>
        <dbReference type="Google" id="ProtNLM"/>
    </source>
</evidence>
<dbReference type="OrthoDB" id="9813465at2"/>
<dbReference type="Proteomes" id="UP000321113">
    <property type="component" value="Unassembled WGS sequence"/>
</dbReference>
<dbReference type="EMBL" id="BJXK01000004">
    <property type="protein sequence ID" value="GEM79117.1"/>
    <property type="molecule type" value="Genomic_DNA"/>
</dbReference>
<dbReference type="InterPro" id="IPR016624">
    <property type="entry name" value="UCP014753"/>
</dbReference>
<keyword evidence="4" id="KW-1185">Reference proteome</keyword>
<comment type="caution">
    <text evidence="3">The sequence shown here is derived from an EMBL/GenBank/DDBJ whole genome shotgun (WGS) entry which is preliminary data.</text>
</comment>